<reference evidence="1" key="1">
    <citation type="submission" date="2023-04" db="EMBL/GenBank/DDBJ databases">
        <title>Draft Genome sequencing of Naganishia species isolated from polar environments using Oxford Nanopore Technology.</title>
        <authorList>
            <person name="Leo P."/>
            <person name="Venkateswaran K."/>
        </authorList>
    </citation>
    <scope>NUCLEOTIDE SEQUENCE</scope>
    <source>
        <strain evidence="1">MNA-CCFEE 5261</strain>
    </source>
</reference>
<evidence type="ECO:0000313" key="1">
    <source>
        <dbReference type="EMBL" id="KAJ9105185.1"/>
    </source>
</evidence>
<proteinExistence type="predicted"/>
<comment type="caution">
    <text evidence="1">The sequence shown here is derived from an EMBL/GenBank/DDBJ whole genome shotgun (WGS) entry which is preliminary data.</text>
</comment>
<sequence>MAPEPDPDLSGVQLADPLALGRITVLLVPVGQVRASVWREWKGRVESVREVRLSDVPGTSGVGSGGRARFLPPSHPPPHTHLHLSYTSSVNHTTLNHLLPLSLLQTSALPLAVIGIADLSDTSTTQSRKMDMFHETLDALGLSNADGMVFPLTRRCFGVEEDTAEVLPTPADTPTAEVTSDARRVEESAQFKGMVEIDASDPSPGRPPHRHQSSTASLATAADAVPRRHSRKSYEDRLVVIPKDGKLDVVLGMLLADVCASVLAEFGEIAGAVESPAAGQMLTTSLLPTLTTRTQPITAAYQKSFSPSSSNTNLAPARPKSQASSSLTVINNSVPPPTTRTPSPLPPIIGDPARHRAFGNTPPPGRPDPKTTAVSLKRSSTAGTLLDGNPLEVINTTNPRSSSSLANVPAPTSGSASGRLKKVLADLWLLSGRLGEAIALYTEATQSLKNSNDHLWQASATEGLATATWLDAWESRDPSSTRPGNVPFHTSPTATLVHDLYNQALALYARTPAPPDSLFIHGAESGQTVISRLYTACALRHARFLLAIWSAGGFGQEALETTVRPASLAMPRLYPPPEYPFRKRVLMKLSTMSRVARVSISTIAMRAHGPWLRALPADVQLQVLVVLVGVHRLLGLERREAVLARQVVALVVAMIADTRILGSRLEAPIFGGATHSTNSVSGEIVGDPTTVGPGNGGLGLVPASAGTVTAMAKETGQGNQAVLHLVERILDVFGLDLSGLSGDPAPIDVPARYGWAELQVAMLREAIAAAETLPDYNAIIGFSTSALRTLHEHLAPQAQQLLLSAYSRALAIARRRNVPVQASLRWVPDHIVVAVDFTPLSSEKVPYENNARRMDLDKIRKTHTINDPFLYNPRSKSASNGQPVYVAKESIEVIVTLRNPFGIELEIQNLSLSTQGVKYTTQPLSFVLPPTSVHRIKLDGIAHEAGILVINGCFLRLCDGSEYTIPLPVTSVGVSAGGKRDRKRTTTATRKLLGLDARPSQLPRRDESQAELPSIACSVLKEQPLILVRQTSLNHGSVILHEGEQTIIHLTLENTSSIPVDFLNLVFEDNLKRRNDTLLDEGGLSEPQTYEVERDAAERPVLQWERATEEMLIAPGQRENLRIRCFGKPGCESGTIRIDYGQLPEAETSTASELPDTFYSRQLVLPILFTVQPALRCSSLRVTPFASAMSSSHTEIAQVEEDSETAWPELGRGDSGYKRDRKEDARFLEFLRTAATKNVYSCAEMTMFNPGDYALEFILDCRDVEQDDSVVVRRLVAPGVTERQVEAVKMRLLLNLPLNFVFNSFIFPIARPTLSTAELERDVPRLSNRQFVVDRSGRNESDVLAERRQFWIREALMEGVKAWWCIPGSERTGEVSLRSAKIPAPDLDALQEDRVRLSLVVRDSQGVTVDVVEANTPIVLSATVDVDIADGRVPEFKYEFEPIIDPLTPLSASDAATAARAPRWKELEFLSRVVAFSGPAEGILVPCIEDAKKGDEGAAERAKVNATAVVCLFADGVYKFRVRVWTMEEGRGEEATSGEWEGAALDDEAGNIFSFYLLANPYLSATTSPTMPSHRLSDILPHLPDHQSSSRRPKKRCVFIDSDDDDTGSPSEPYKVGAAPTTDISEGRPSWHHVAAGPSVSTPRTDANDRGDRNDGPDVNMDIRTSPTAHRRLQSLALPPPPPPATSPGSNQSLQSSRTSAMPSVRSPVSAGSHVFAVDGGTGPPAATSASMPSGSSSASRPGNGSPSTPETPLNLKGISPVPASALSKSGKSKRLKEPKPVKKTFLSISTTPNDLMKAPTENPQREGSTSSKVIAPPISGQDQPSQAVSAAPPGFRPARTAAEVLWTRKRPRDPARQFYRTFDAVNAARLDATNNGNNATPTSNEGKAGNTSNIADVPKGILAPAQRKSKDAMATNVASKDVTVQTAVPSTSLPTADVAQAVQGPSSSRRGPTNLPNVLTSLRTELEALWVSTKGNFITEFAAAQRATQAAENERDNLKQKLKVAEKDAESTKTQLEGARAIITGLEHSVQVELCNTESAHSMFVASRAELERTQKEMKALQTQLDQARSETQGLKTQVNTLEAELGTLRLTLKITQERNQWLEQKNQALVRDHIQAQALAKEHAAEGDRRVETIKTLQAGNDKLKQEIADMRQRSERQTKDEQSRVEDLSATNLRLREEIDVAKRNLETQAHVLSLVRKEHAVVTIQLQQSRSQVEGIIAESEARSKKLLKEHDDKMLEFARLQTEHARSIELAQQRLDDNTRLRTTCSQLEEKIRAKDQAHDELVNELRGEVESRRKACEALESKAQTLESEVEAQIKQMQARASEYKELEGERESLEVELMTALEKRIREEESHKAAEEMAKICAEKEAEVQRLNSEIAQLQTQNAQLVSSPSKILGKRTRPEPKTERDWRKYAEEVGETFFDPEGVCIACRRVPRNGSAPIPATFASSQEQIEHVWIAHQQILPKHREESKKVSKRPRRDSVRARARSSSVIVL</sequence>
<gene>
    <name evidence="1" type="ORF">QFC19_003645</name>
</gene>
<keyword evidence="2" id="KW-1185">Reference proteome</keyword>
<protein>
    <submittedName>
        <fullName evidence="1">Uncharacterized protein</fullName>
    </submittedName>
</protein>
<dbReference type="EMBL" id="JASBWR010000035">
    <property type="protein sequence ID" value="KAJ9105185.1"/>
    <property type="molecule type" value="Genomic_DNA"/>
</dbReference>
<evidence type="ECO:0000313" key="2">
    <source>
        <dbReference type="Proteomes" id="UP001241377"/>
    </source>
</evidence>
<accession>A0ACC2W1H0</accession>
<name>A0ACC2W1H0_9TREE</name>
<dbReference type="Proteomes" id="UP001241377">
    <property type="component" value="Unassembled WGS sequence"/>
</dbReference>
<organism evidence="1 2">
    <name type="scientific">Naganishia cerealis</name>
    <dbReference type="NCBI Taxonomy" id="610337"/>
    <lineage>
        <taxon>Eukaryota</taxon>
        <taxon>Fungi</taxon>
        <taxon>Dikarya</taxon>
        <taxon>Basidiomycota</taxon>
        <taxon>Agaricomycotina</taxon>
        <taxon>Tremellomycetes</taxon>
        <taxon>Filobasidiales</taxon>
        <taxon>Filobasidiaceae</taxon>
        <taxon>Naganishia</taxon>
    </lineage>
</organism>